<gene>
    <name evidence="4" type="primary">20200001</name>
    <name evidence="3" type="ORF">HELRODRAFT_163274</name>
</gene>
<dbReference type="eggNOG" id="ENOG502QSZ2">
    <property type="taxonomic scope" value="Eukaryota"/>
</dbReference>
<dbReference type="InterPro" id="IPR019494">
    <property type="entry name" value="FIST_C"/>
</dbReference>
<dbReference type="CTD" id="20200001"/>
<evidence type="ECO:0000313" key="5">
    <source>
        <dbReference type="Proteomes" id="UP000015101"/>
    </source>
</evidence>
<dbReference type="KEGG" id="hro:HELRODRAFT_163274"/>
<accession>T1ETV1</accession>
<organism evidence="4 5">
    <name type="scientific">Helobdella robusta</name>
    <name type="common">Californian leech</name>
    <dbReference type="NCBI Taxonomy" id="6412"/>
    <lineage>
        <taxon>Eukaryota</taxon>
        <taxon>Metazoa</taxon>
        <taxon>Spiralia</taxon>
        <taxon>Lophotrochozoa</taxon>
        <taxon>Annelida</taxon>
        <taxon>Clitellata</taxon>
        <taxon>Hirudinea</taxon>
        <taxon>Rhynchobdellida</taxon>
        <taxon>Glossiphoniidae</taxon>
        <taxon>Helobdella</taxon>
    </lineage>
</organism>
<dbReference type="Proteomes" id="UP000015101">
    <property type="component" value="Unassembled WGS sequence"/>
</dbReference>
<dbReference type="GO" id="GO:0032436">
    <property type="term" value="P:positive regulation of proteasomal ubiquitin-dependent protein catabolic process"/>
    <property type="evidence" value="ECO:0000318"/>
    <property type="project" value="GO_Central"/>
</dbReference>
<dbReference type="HOGENOM" id="CLU_042854_0_0_1"/>
<evidence type="ECO:0000313" key="4">
    <source>
        <dbReference type="EnsemblMetazoa" id="HelroP163274"/>
    </source>
</evidence>
<dbReference type="OrthoDB" id="509497at2759"/>
<dbReference type="STRING" id="6412.T1ETV1"/>
<dbReference type="EnsemblMetazoa" id="HelroT163274">
    <property type="protein sequence ID" value="HelroP163274"/>
    <property type="gene ID" value="HelroG163274"/>
</dbReference>
<dbReference type="InterPro" id="IPR036047">
    <property type="entry name" value="F-box-like_dom_sf"/>
</dbReference>
<evidence type="ECO:0000259" key="1">
    <source>
        <dbReference type="Pfam" id="PF00646"/>
    </source>
</evidence>
<name>T1ETV1_HELRO</name>
<dbReference type="EMBL" id="KB097495">
    <property type="protein sequence ID" value="ESN96231.1"/>
    <property type="molecule type" value="Genomic_DNA"/>
</dbReference>
<dbReference type="InterPro" id="IPR001810">
    <property type="entry name" value="F-box_dom"/>
</dbReference>
<feature type="domain" description="F-box" evidence="1">
    <location>
        <begin position="9"/>
        <end position="41"/>
    </location>
</feature>
<dbReference type="PANTHER" id="PTHR14939:SF5">
    <property type="entry name" value="F-BOX ONLY PROTEIN 22"/>
    <property type="match status" value="1"/>
</dbReference>
<sequence length="354" mass="41098">MEFIFEDIDEIIENVLNHLPALDVNRFMTVSKKWYKAARRIKQRRKKITCFQYSSLLSRHQSEQLEDLMNNISIEPKTVLAFVTEKLDKSYVSVPTSRLPRAAKRERLSFHNYIKRMWPASCSYIEIISDGIIATDWNCVNIQEYENSEAASLLMIPKRPDLNIEIKLPNLSQSLFEDLNNSSDDMLLNEDRTSDDYGNYDLETNESSNDAKNILQTLQMYRSRLPGRPNFCWVRDKYTTSIGLIFRGNQNVHTASVVLNIFCKKEISIESELKKFIPFLREKFEGKSEGMVSNFDVSKYNHRMLAFMFSCVARGSQFYRGRLNVESKIFKKLYPGVPLLGLFGYGEVAHGSCY</sequence>
<proteinExistence type="predicted"/>
<dbReference type="RefSeq" id="XP_009025441.1">
    <property type="nucleotide sequence ID" value="XM_009027193.1"/>
</dbReference>
<dbReference type="AlphaFoldDB" id="T1ETV1"/>
<dbReference type="Pfam" id="PF00646">
    <property type="entry name" value="F-box"/>
    <property type="match status" value="1"/>
</dbReference>
<dbReference type="InParanoid" id="T1ETV1"/>
<dbReference type="PANTHER" id="PTHR14939">
    <property type="entry name" value="F-BOX ONLY PROTEIN 22"/>
    <property type="match status" value="1"/>
</dbReference>
<evidence type="ECO:0008006" key="6">
    <source>
        <dbReference type="Google" id="ProtNLM"/>
    </source>
</evidence>
<reference evidence="3 5" key="2">
    <citation type="journal article" date="2013" name="Nature">
        <title>Insights into bilaterian evolution from three spiralian genomes.</title>
        <authorList>
            <person name="Simakov O."/>
            <person name="Marletaz F."/>
            <person name="Cho S.J."/>
            <person name="Edsinger-Gonzales E."/>
            <person name="Havlak P."/>
            <person name="Hellsten U."/>
            <person name="Kuo D.H."/>
            <person name="Larsson T."/>
            <person name="Lv J."/>
            <person name="Arendt D."/>
            <person name="Savage R."/>
            <person name="Osoegawa K."/>
            <person name="de Jong P."/>
            <person name="Grimwood J."/>
            <person name="Chapman J.A."/>
            <person name="Shapiro H."/>
            <person name="Aerts A."/>
            <person name="Otillar R.P."/>
            <person name="Terry A.Y."/>
            <person name="Boore J.L."/>
            <person name="Grigoriev I.V."/>
            <person name="Lindberg D.R."/>
            <person name="Seaver E.C."/>
            <person name="Weisblat D.A."/>
            <person name="Putnam N.H."/>
            <person name="Rokhsar D.S."/>
        </authorList>
    </citation>
    <scope>NUCLEOTIDE SEQUENCE</scope>
</reference>
<reference evidence="5" key="1">
    <citation type="submission" date="2012-12" db="EMBL/GenBank/DDBJ databases">
        <authorList>
            <person name="Hellsten U."/>
            <person name="Grimwood J."/>
            <person name="Chapman J.A."/>
            <person name="Shapiro H."/>
            <person name="Aerts A."/>
            <person name="Otillar R.P."/>
            <person name="Terry A.Y."/>
            <person name="Boore J.L."/>
            <person name="Simakov O."/>
            <person name="Marletaz F."/>
            <person name="Cho S.-J."/>
            <person name="Edsinger-Gonzales E."/>
            <person name="Havlak P."/>
            <person name="Kuo D.-H."/>
            <person name="Larsson T."/>
            <person name="Lv J."/>
            <person name="Arendt D."/>
            <person name="Savage R."/>
            <person name="Osoegawa K."/>
            <person name="de Jong P."/>
            <person name="Lindberg D.R."/>
            <person name="Seaver E.C."/>
            <person name="Weisblat D.A."/>
            <person name="Putnam N.H."/>
            <person name="Grigoriev I.V."/>
            <person name="Rokhsar D.S."/>
        </authorList>
    </citation>
    <scope>NUCLEOTIDE SEQUENCE</scope>
</reference>
<dbReference type="GO" id="GO:0000209">
    <property type="term" value="P:protein polyubiquitination"/>
    <property type="evidence" value="ECO:0000318"/>
    <property type="project" value="GO_Central"/>
</dbReference>
<feature type="domain" description="FIST C-domain" evidence="2">
    <location>
        <begin position="300"/>
        <end position="350"/>
    </location>
</feature>
<protein>
    <recommendedName>
        <fullName evidence="6">F-box domain-containing protein</fullName>
    </recommendedName>
</protein>
<dbReference type="Pfam" id="PF10442">
    <property type="entry name" value="FIST_C"/>
    <property type="match status" value="1"/>
</dbReference>
<dbReference type="SUPFAM" id="SSF81383">
    <property type="entry name" value="F-box domain"/>
    <property type="match status" value="1"/>
</dbReference>
<evidence type="ECO:0000313" key="3">
    <source>
        <dbReference type="EMBL" id="ESN96231.1"/>
    </source>
</evidence>
<dbReference type="EMBL" id="AMQM01001367">
    <property type="status" value="NOT_ANNOTATED_CDS"/>
    <property type="molecule type" value="Genomic_DNA"/>
</dbReference>
<reference evidence="4" key="3">
    <citation type="submission" date="2015-06" db="UniProtKB">
        <authorList>
            <consortium name="EnsemblMetazoa"/>
        </authorList>
    </citation>
    <scope>IDENTIFICATION</scope>
</reference>
<evidence type="ECO:0000259" key="2">
    <source>
        <dbReference type="Pfam" id="PF10442"/>
    </source>
</evidence>
<dbReference type="GeneID" id="20200001"/>
<keyword evidence="5" id="KW-1185">Reference proteome</keyword>